<evidence type="ECO:0000256" key="2">
    <source>
        <dbReference type="ARBA" id="ARBA00004727"/>
    </source>
</evidence>
<evidence type="ECO:0000256" key="8">
    <source>
        <dbReference type="SAM" id="MobiDB-lite"/>
    </source>
</evidence>
<sequence>METPRLLVGAALRAPPPPPQFRHRRLPPPQLGAAHFLSVARRAPLIRCSYSRCVQFQQNLAYSRLDVEANNAKRIISLRSLLFQGTNLADEQHNGDILELFSKAQQNILHLNKKRLVAMEELKKLQAENKSLLQDIEVLETEMQGVLSEAAQSSSFSELLLRIDTMVIAGMISMTEASDIRKKVVDNRDIVQRSYSDIHLKSNTELLSELRLFMRKPIEKPFHIVHICTEMDPVASFGSLSTYIVGLSCAFQRNGNLVEVIMPKYAISFPLSELWYNVKWCCDSHPEKSGERGRQASPAWRRRASSSERRCEPRHRLLNFGTAASLRRSSGAAHFLSVARRAPLIRCSYSRCVQFQQNLAYSRLDVEANNAKVWIEIVTGKCTSAHIFECYCPVFGGLFKRIISLRSLLFQGTNLADEQRNGDILELFSKAQQNILHLNKKRLVAMEELKKLQAENKSLLQDIEVLETEMQGLPQNRYTSINENGIHGLKKSEAEYESYFGGHWHKNRIWTG</sequence>
<dbReference type="GO" id="GO:0009011">
    <property type="term" value="F:alpha-1,4-glucan glucosyltransferase (ADP-glucose donor) activity"/>
    <property type="evidence" value="ECO:0007669"/>
    <property type="project" value="UniProtKB-EC"/>
</dbReference>
<dbReference type="PANTHER" id="PTHR46083:SF3">
    <property type="entry name" value="UDP-GLYCOSYLTRANSFERASE SUPERFAMILY PROTEIN"/>
    <property type="match status" value="1"/>
</dbReference>
<gene>
    <name evidence="10" type="primary">ga03230</name>
    <name evidence="10" type="ORF">PR202_ga03230</name>
</gene>
<keyword evidence="4" id="KW-0328">Glycosyltransferase</keyword>
<protein>
    <recommendedName>
        <fullName evidence="3">starch synthase</fullName>
        <ecNumber evidence="3">2.4.1.21</ecNumber>
    </recommendedName>
</protein>
<evidence type="ECO:0000313" key="10">
    <source>
        <dbReference type="EMBL" id="GJM87290.1"/>
    </source>
</evidence>
<proteinExistence type="predicted"/>
<evidence type="ECO:0000256" key="5">
    <source>
        <dbReference type="ARBA" id="ARBA00022679"/>
    </source>
</evidence>
<comment type="pathway">
    <text evidence="2">Glycan biosynthesis; starch biosynthesis.</text>
</comment>
<dbReference type="Gene3D" id="3.40.50.2000">
    <property type="entry name" value="Glycogen Phosphorylase B"/>
    <property type="match status" value="1"/>
</dbReference>
<evidence type="ECO:0000259" key="9">
    <source>
        <dbReference type="Pfam" id="PF08323"/>
    </source>
</evidence>
<feature type="domain" description="Starch synthase catalytic" evidence="9">
    <location>
        <begin position="223"/>
        <end position="265"/>
    </location>
</feature>
<dbReference type="PANTHER" id="PTHR46083">
    <property type="match status" value="1"/>
</dbReference>
<dbReference type="Pfam" id="PF08323">
    <property type="entry name" value="Glyco_transf_5"/>
    <property type="match status" value="1"/>
</dbReference>
<evidence type="ECO:0000313" key="11">
    <source>
        <dbReference type="Proteomes" id="UP001054889"/>
    </source>
</evidence>
<name>A0AAV5BNK2_ELECO</name>
<keyword evidence="11" id="KW-1185">Reference proteome</keyword>
<evidence type="ECO:0000256" key="7">
    <source>
        <dbReference type="SAM" id="Coils"/>
    </source>
</evidence>
<reference evidence="10" key="2">
    <citation type="submission" date="2021-12" db="EMBL/GenBank/DDBJ databases">
        <title>Resequencing data analysis of finger millet.</title>
        <authorList>
            <person name="Hatakeyama M."/>
            <person name="Aluri S."/>
            <person name="Balachadran M.T."/>
            <person name="Sivarajan S.R."/>
            <person name="Poveda L."/>
            <person name="Shimizu-Inatsugi R."/>
            <person name="Schlapbach R."/>
            <person name="Sreeman S.M."/>
            <person name="Shimizu K.K."/>
        </authorList>
    </citation>
    <scope>NUCLEOTIDE SEQUENCE</scope>
</reference>
<evidence type="ECO:0000256" key="1">
    <source>
        <dbReference type="ARBA" id="ARBA00001478"/>
    </source>
</evidence>
<keyword evidence="5" id="KW-0808">Transferase</keyword>
<feature type="coiled-coil region" evidence="7">
    <location>
        <begin position="435"/>
        <end position="469"/>
    </location>
</feature>
<dbReference type="InterPro" id="IPR013534">
    <property type="entry name" value="Starch_synth_cat_dom"/>
</dbReference>
<accession>A0AAV5BNK2</accession>
<dbReference type="EC" id="2.4.1.21" evidence="3"/>
<feature type="region of interest" description="Disordered" evidence="8">
    <location>
        <begin position="286"/>
        <end position="308"/>
    </location>
</feature>
<organism evidence="10 11">
    <name type="scientific">Eleusine coracana subsp. coracana</name>
    <dbReference type="NCBI Taxonomy" id="191504"/>
    <lineage>
        <taxon>Eukaryota</taxon>
        <taxon>Viridiplantae</taxon>
        <taxon>Streptophyta</taxon>
        <taxon>Embryophyta</taxon>
        <taxon>Tracheophyta</taxon>
        <taxon>Spermatophyta</taxon>
        <taxon>Magnoliopsida</taxon>
        <taxon>Liliopsida</taxon>
        <taxon>Poales</taxon>
        <taxon>Poaceae</taxon>
        <taxon>PACMAD clade</taxon>
        <taxon>Chloridoideae</taxon>
        <taxon>Cynodonteae</taxon>
        <taxon>Eleusininae</taxon>
        <taxon>Eleusine</taxon>
    </lineage>
</organism>
<keyword evidence="6" id="KW-0750">Starch biosynthesis</keyword>
<evidence type="ECO:0000256" key="3">
    <source>
        <dbReference type="ARBA" id="ARBA00012588"/>
    </source>
</evidence>
<feature type="coiled-coil region" evidence="7">
    <location>
        <begin position="108"/>
        <end position="149"/>
    </location>
</feature>
<reference evidence="10" key="1">
    <citation type="journal article" date="2018" name="DNA Res.">
        <title>Multiple hybrid de novo genome assembly of finger millet, an orphan allotetraploid crop.</title>
        <authorList>
            <person name="Hatakeyama M."/>
            <person name="Aluri S."/>
            <person name="Balachadran M.T."/>
            <person name="Sivarajan S.R."/>
            <person name="Patrignani A."/>
            <person name="Gruter S."/>
            <person name="Poveda L."/>
            <person name="Shimizu-Inatsugi R."/>
            <person name="Baeten J."/>
            <person name="Francoijs K.J."/>
            <person name="Nataraja K.N."/>
            <person name="Reddy Y.A.N."/>
            <person name="Phadnis S."/>
            <person name="Ravikumar R.L."/>
            <person name="Schlapbach R."/>
            <person name="Sreeman S.M."/>
            <person name="Shimizu K.K."/>
        </authorList>
    </citation>
    <scope>NUCLEOTIDE SEQUENCE</scope>
</reference>
<comment type="catalytic activity">
    <reaction evidence="1">
        <text>[(1-&gt;4)-alpha-D-glucosyl](n) + ADP-alpha-D-glucose = [(1-&gt;4)-alpha-D-glucosyl](n+1) + ADP + H(+)</text>
        <dbReference type="Rhea" id="RHEA:18189"/>
        <dbReference type="Rhea" id="RHEA-COMP:9584"/>
        <dbReference type="Rhea" id="RHEA-COMP:9587"/>
        <dbReference type="ChEBI" id="CHEBI:15378"/>
        <dbReference type="ChEBI" id="CHEBI:15444"/>
        <dbReference type="ChEBI" id="CHEBI:57498"/>
        <dbReference type="ChEBI" id="CHEBI:456216"/>
        <dbReference type="EC" id="2.4.1.21"/>
    </reaction>
</comment>
<keyword evidence="7" id="KW-0175">Coiled coil</keyword>
<evidence type="ECO:0000256" key="4">
    <source>
        <dbReference type="ARBA" id="ARBA00022676"/>
    </source>
</evidence>
<dbReference type="EMBL" id="BQKI01000001">
    <property type="protein sequence ID" value="GJM87290.1"/>
    <property type="molecule type" value="Genomic_DNA"/>
</dbReference>
<dbReference type="GO" id="GO:0019252">
    <property type="term" value="P:starch biosynthetic process"/>
    <property type="evidence" value="ECO:0007669"/>
    <property type="project" value="UniProtKB-KW"/>
</dbReference>
<dbReference type="AlphaFoldDB" id="A0AAV5BNK2"/>
<comment type="caution">
    <text evidence="10">The sequence shown here is derived from an EMBL/GenBank/DDBJ whole genome shotgun (WGS) entry which is preliminary data.</text>
</comment>
<dbReference type="Proteomes" id="UP001054889">
    <property type="component" value="Unassembled WGS sequence"/>
</dbReference>
<evidence type="ECO:0000256" key="6">
    <source>
        <dbReference type="ARBA" id="ARBA00022922"/>
    </source>
</evidence>